<dbReference type="PANTHER" id="PTHR35372:SF2">
    <property type="entry name" value="SF3 HELICASE DOMAIN-CONTAINING PROTEIN"/>
    <property type="match status" value="1"/>
</dbReference>
<dbReference type="SMART" id="SM00885">
    <property type="entry name" value="D5_N"/>
    <property type="match status" value="1"/>
</dbReference>
<gene>
    <name evidence="6" type="ORF">RF55_1869</name>
</gene>
<dbReference type="PaxDb" id="67767-A0A0J7NZG5"/>
<reference evidence="6 7" key="1">
    <citation type="submission" date="2015-04" db="EMBL/GenBank/DDBJ databases">
        <title>Lasius niger genome sequencing.</title>
        <authorList>
            <person name="Konorov E.A."/>
            <person name="Nikitin M.A."/>
            <person name="Kirill M.V."/>
            <person name="Chang P."/>
        </authorList>
    </citation>
    <scope>NUCLEOTIDE SEQUENCE [LARGE SCALE GENOMIC DNA]</scope>
    <source>
        <tissue evidence="6">Whole</tissue>
    </source>
</reference>
<dbReference type="PANTHER" id="PTHR35372">
    <property type="entry name" value="ATP BINDING PROTEIN-RELATED"/>
    <property type="match status" value="1"/>
</dbReference>
<dbReference type="SUPFAM" id="SSF46785">
    <property type="entry name" value="Winged helix' DNA-binding domain"/>
    <property type="match status" value="1"/>
</dbReference>
<dbReference type="Pfam" id="PF19263">
    <property type="entry name" value="DUF5906"/>
    <property type="match status" value="1"/>
</dbReference>
<dbReference type="EMBL" id="LBMM01000680">
    <property type="protein sequence ID" value="KMQ97790.1"/>
    <property type="molecule type" value="Genomic_DNA"/>
</dbReference>
<evidence type="ECO:0000313" key="6">
    <source>
        <dbReference type="EMBL" id="KMQ97790.1"/>
    </source>
</evidence>
<evidence type="ECO:0000256" key="1">
    <source>
        <dbReference type="ARBA" id="ARBA00022741"/>
    </source>
</evidence>
<organism evidence="6 7">
    <name type="scientific">Lasius niger</name>
    <name type="common">Black garden ant</name>
    <dbReference type="NCBI Taxonomy" id="67767"/>
    <lineage>
        <taxon>Eukaryota</taxon>
        <taxon>Metazoa</taxon>
        <taxon>Ecdysozoa</taxon>
        <taxon>Arthropoda</taxon>
        <taxon>Hexapoda</taxon>
        <taxon>Insecta</taxon>
        <taxon>Pterygota</taxon>
        <taxon>Neoptera</taxon>
        <taxon>Endopterygota</taxon>
        <taxon>Hymenoptera</taxon>
        <taxon>Apocrita</taxon>
        <taxon>Aculeata</taxon>
        <taxon>Formicoidea</taxon>
        <taxon>Formicidae</taxon>
        <taxon>Formicinae</taxon>
        <taxon>Lasius</taxon>
        <taxon>Lasius</taxon>
    </lineage>
</organism>
<dbReference type="InterPro" id="IPR027417">
    <property type="entry name" value="P-loop_NTPase"/>
</dbReference>
<dbReference type="InterPro" id="IPR051620">
    <property type="entry name" value="ORF904-like_C"/>
</dbReference>
<dbReference type="GO" id="GO:0005524">
    <property type="term" value="F:ATP binding"/>
    <property type="evidence" value="ECO:0007669"/>
    <property type="project" value="UniProtKB-KW"/>
</dbReference>
<dbReference type="InterPro" id="IPR014015">
    <property type="entry name" value="Helicase_SF3_DNA-vir"/>
</dbReference>
<evidence type="ECO:0000259" key="5">
    <source>
        <dbReference type="PROSITE" id="PS51206"/>
    </source>
</evidence>
<dbReference type="GO" id="GO:0016787">
    <property type="term" value="F:hydrolase activity"/>
    <property type="evidence" value="ECO:0007669"/>
    <property type="project" value="UniProtKB-KW"/>
</dbReference>
<dbReference type="InterPro" id="IPR004968">
    <property type="entry name" value="DNA_primase/NTPase_C"/>
</dbReference>
<dbReference type="InterPro" id="IPR036390">
    <property type="entry name" value="WH_DNA-bd_sf"/>
</dbReference>
<evidence type="ECO:0000313" key="7">
    <source>
        <dbReference type="Proteomes" id="UP000036403"/>
    </source>
</evidence>
<protein>
    <submittedName>
        <fullName evidence="6">Dna primase</fullName>
    </submittedName>
</protein>
<keyword evidence="4" id="KW-0067">ATP-binding</keyword>
<dbReference type="SUPFAM" id="SSF52540">
    <property type="entry name" value="P-loop containing nucleoside triphosphate hydrolases"/>
    <property type="match status" value="1"/>
</dbReference>
<dbReference type="GO" id="GO:0004386">
    <property type="term" value="F:helicase activity"/>
    <property type="evidence" value="ECO:0007669"/>
    <property type="project" value="UniProtKB-KW"/>
</dbReference>
<dbReference type="PROSITE" id="PS51206">
    <property type="entry name" value="SF3_HELICASE_1"/>
    <property type="match status" value="1"/>
</dbReference>
<evidence type="ECO:0000256" key="4">
    <source>
        <dbReference type="ARBA" id="ARBA00022840"/>
    </source>
</evidence>
<keyword evidence="3" id="KW-0347">Helicase</keyword>
<dbReference type="Pfam" id="PF09250">
    <property type="entry name" value="Prim-Pol"/>
    <property type="match status" value="1"/>
</dbReference>
<keyword evidence="2" id="KW-0378">Hydrolase</keyword>
<dbReference type="OrthoDB" id="542277at2759"/>
<feature type="domain" description="SF3 helicase" evidence="5">
    <location>
        <begin position="518"/>
        <end position="671"/>
    </location>
</feature>
<dbReference type="Gene3D" id="1.10.10.10">
    <property type="entry name" value="Winged helix-like DNA-binding domain superfamily/Winged helix DNA-binding domain"/>
    <property type="match status" value="1"/>
</dbReference>
<dbReference type="InterPro" id="IPR015330">
    <property type="entry name" value="DNA_primase/pol_bifunc_N"/>
</dbReference>
<name>A0A0J7NZG5_LASNI</name>
<dbReference type="SUPFAM" id="SSF56747">
    <property type="entry name" value="Prim-pol domain"/>
    <property type="match status" value="1"/>
</dbReference>
<dbReference type="Pfam" id="PF03288">
    <property type="entry name" value="Pox_D5"/>
    <property type="match status" value="1"/>
</dbReference>
<dbReference type="Gene3D" id="3.40.50.300">
    <property type="entry name" value="P-loop containing nucleotide triphosphate hydrolases"/>
    <property type="match status" value="1"/>
</dbReference>
<proteinExistence type="predicted"/>
<evidence type="ECO:0000256" key="3">
    <source>
        <dbReference type="ARBA" id="ARBA00022806"/>
    </source>
</evidence>
<dbReference type="Pfam" id="PF08706">
    <property type="entry name" value="D5_N"/>
    <property type="match status" value="1"/>
</dbReference>
<dbReference type="AlphaFoldDB" id="A0A0J7NZG5"/>
<evidence type="ECO:0000256" key="2">
    <source>
        <dbReference type="ARBA" id="ARBA00022801"/>
    </source>
</evidence>
<dbReference type="InterPro" id="IPR036388">
    <property type="entry name" value="WH-like_DNA-bd_sf"/>
</dbReference>
<keyword evidence="7" id="KW-1185">Reference proteome</keyword>
<sequence>MNKYLDEWEHFKGLAGRGALLPIAQEGTVDPKSRIKSELPFKIPSMENKEGYVVGFGDWAEKQTTTGQYAVWSRKYGLGIRTGHELPGGGFLIGVDVDIENSRVQSRVYDALCELTGRKRLPYRHRGNGRRLYMLACEESHTKAVLKTKRGNVDMLGMGQQFVAAGAHPSGGEYEWLPRMPRRVPVVDYDELVEVITRSAKVTSVSTERDATTYEASDDEDEQRANEAFAEVIEWLEDNADDCRHGTDYYFKSSDDSEYTSPSHEGDFMVRRPGANGFALPNVTMVHASDIENAGETEQEKWEYFCDLFDVPEFKRVYKNFVRKFKKRNKSASRREASIDDFEDIADDEVASPTNIIDPKDRAPLTVKSDLDEMKDSERANVLRRHYGKQVMRDAKTKMVHVYNGAVWQMLEEDMMIYDMTRIFNHNDTPFDDRDLTGAVKVLAKSSAPLPVVPQHLIGFTNGVFDMNEHEFRPHEVDDFLRLHNGIEWTTPKRRERLRKHAPNFYKWMMWAVENDKAKATRLMAAMFMILTRRYDWQLFIEITGVGGSGKSVFSNICELLAGKENSGAADLDMLANAAARVALVGKSLVKLDEAGSKRNTGEWIKKITGGDTISFNPKFLPAFDERLYAVVVAVNNKPMQFTEDNGAIARRRVVFTFDKQVPASERDVKLSDKIAAELPVIVRHLFNTFEDPDTAKELLQDQMQSDEAQTIAIESNSFAQFLQCVDIVRESPHDKRRGVQGVWWNGRDPETLVPHLYLYDAYKKYCAVSGIKFVLELAEFRRKVKEAMRDAGHPYNVRRSNGKDYINVKYNATAAQYFRLDGGADDDEDIKEEFEELE</sequence>
<comment type="caution">
    <text evidence="6">The sequence shown here is derived from an EMBL/GenBank/DDBJ whole genome shotgun (WGS) entry which is preliminary data.</text>
</comment>
<keyword evidence="1" id="KW-0547">Nucleotide-binding</keyword>
<dbReference type="Proteomes" id="UP000036403">
    <property type="component" value="Unassembled WGS sequence"/>
</dbReference>
<dbReference type="InterPro" id="IPR045455">
    <property type="entry name" value="NrS-1_pol-like_helicase"/>
</dbReference>
<accession>A0A0J7NZG5</accession>
<dbReference type="InterPro" id="IPR014818">
    <property type="entry name" value="Phage/plasmid_primase_P4_C"/>
</dbReference>